<proteinExistence type="predicted"/>
<organism evidence="2">
    <name type="scientific">mine drainage metagenome</name>
    <dbReference type="NCBI Taxonomy" id="410659"/>
    <lineage>
        <taxon>unclassified sequences</taxon>
        <taxon>metagenomes</taxon>
        <taxon>ecological metagenomes</taxon>
    </lineage>
</organism>
<name>A0A1J5Q3B3_9ZZZZ</name>
<protein>
    <submittedName>
        <fullName evidence="2">Uncharacterized protein</fullName>
    </submittedName>
</protein>
<accession>A0A1J5Q3B3</accession>
<dbReference type="EMBL" id="MLJW01002529">
    <property type="protein sequence ID" value="OIQ74380.1"/>
    <property type="molecule type" value="Genomic_DNA"/>
</dbReference>
<dbReference type="AlphaFoldDB" id="A0A1J5Q3B3"/>
<gene>
    <name evidence="2" type="ORF">GALL_439720</name>
</gene>
<sequence>MVIDVDSFASRCRALAGRPHAVRIQPGATDHTHSRAVLIRCRRFDLAKCWRGLNQRKGPGLHRPAVAVHNQDFQRFGAHRILHVSLQCRGHGQRTGNAGAAAADDAGTKHSPGILGLQQKPLQIAADHGHRHRQSRVVRRIHLANRRNTSPRPGRQRASISNRSRRKCPCRATGPANKYRPAG</sequence>
<feature type="region of interest" description="Disordered" evidence="1">
    <location>
        <begin position="142"/>
        <end position="183"/>
    </location>
</feature>
<comment type="caution">
    <text evidence="2">The sequence shown here is derived from an EMBL/GenBank/DDBJ whole genome shotgun (WGS) entry which is preliminary data.</text>
</comment>
<evidence type="ECO:0000256" key="1">
    <source>
        <dbReference type="SAM" id="MobiDB-lite"/>
    </source>
</evidence>
<evidence type="ECO:0000313" key="2">
    <source>
        <dbReference type="EMBL" id="OIQ74380.1"/>
    </source>
</evidence>
<reference evidence="2" key="1">
    <citation type="submission" date="2016-10" db="EMBL/GenBank/DDBJ databases">
        <title>Sequence of Gallionella enrichment culture.</title>
        <authorList>
            <person name="Poehlein A."/>
            <person name="Muehling M."/>
            <person name="Daniel R."/>
        </authorList>
    </citation>
    <scope>NUCLEOTIDE SEQUENCE</scope>
</reference>